<dbReference type="Pfam" id="PF00107">
    <property type="entry name" value="ADH_zinc_N"/>
    <property type="match status" value="1"/>
</dbReference>
<dbReference type="InterPro" id="IPR036291">
    <property type="entry name" value="NAD(P)-bd_dom_sf"/>
</dbReference>
<dbReference type="KEGG" id="dgo:DGo_PA0376"/>
<dbReference type="EMBL" id="CP002192">
    <property type="protein sequence ID" value="AFD27262.1"/>
    <property type="molecule type" value="Genomic_DNA"/>
</dbReference>
<dbReference type="Proteomes" id="UP000007575">
    <property type="component" value="Plasmid P1"/>
</dbReference>
<dbReference type="Pfam" id="PF08240">
    <property type="entry name" value="ADH_N"/>
    <property type="match status" value="1"/>
</dbReference>
<dbReference type="Gene3D" id="3.40.50.720">
    <property type="entry name" value="NAD(P)-binding Rossmann-like Domain"/>
    <property type="match status" value="1"/>
</dbReference>
<evidence type="ECO:0000256" key="1">
    <source>
        <dbReference type="SAM" id="MobiDB-lite"/>
    </source>
</evidence>
<dbReference type="SUPFAM" id="SSF50129">
    <property type="entry name" value="GroES-like"/>
    <property type="match status" value="1"/>
</dbReference>
<dbReference type="Gene3D" id="3.90.180.10">
    <property type="entry name" value="Medium-chain alcohol dehydrogenases, catalytic domain"/>
    <property type="match status" value="1"/>
</dbReference>
<dbReference type="PANTHER" id="PTHR43677:SF4">
    <property type="entry name" value="QUINONE OXIDOREDUCTASE-LIKE PROTEIN 2"/>
    <property type="match status" value="1"/>
</dbReference>
<dbReference type="SUPFAM" id="SSF51735">
    <property type="entry name" value="NAD(P)-binding Rossmann-fold domains"/>
    <property type="match status" value="1"/>
</dbReference>
<protein>
    <submittedName>
        <fullName evidence="3">Alcohol dehydrogenase, zinc-binding protein</fullName>
    </submittedName>
</protein>
<dbReference type="HOGENOM" id="CLU_026673_3_1_0"/>
<geneLocation type="plasmid" evidence="3 4">
    <name>P1</name>
</geneLocation>
<evidence type="ECO:0000313" key="4">
    <source>
        <dbReference type="Proteomes" id="UP000007575"/>
    </source>
</evidence>
<keyword evidence="4" id="KW-1185">Reference proteome</keyword>
<dbReference type="AlphaFoldDB" id="H8H0L0"/>
<reference evidence="3 4" key="1">
    <citation type="journal article" date="2012" name="PLoS ONE">
        <title>Genome sequence and transcriptome analysis of the radioresistant bacterium Deinococcus gobiensis: insights into the extreme environmental adaptations.</title>
        <authorList>
            <person name="Yuan M."/>
            <person name="Chen M."/>
            <person name="Zhang W."/>
            <person name="Lu W."/>
            <person name="Wang J."/>
            <person name="Yang M."/>
            <person name="Zhao P."/>
            <person name="Tang R."/>
            <person name="Li X."/>
            <person name="Hao Y."/>
            <person name="Zhou Z."/>
            <person name="Zhan Y."/>
            <person name="Yu H."/>
            <person name="Teng C."/>
            <person name="Yan Y."/>
            <person name="Ping S."/>
            <person name="Wang Y."/>
            <person name="Lin M."/>
        </authorList>
    </citation>
    <scope>NUCLEOTIDE SEQUENCE [LARGE SCALE GENOMIC DNA]</scope>
    <source>
        <strain evidence="4">DSM 21396 / JCM 16679 / CGMCC 1.7299 / I-0</strain>
        <plasmid evidence="3">P1</plasmid>
    </source>
</reference>
<keyword evidence="3" id="KW-0614">Plasmid</keyword>
<name>H8H0L0_DEIGI</name>
<dbReference type="SMART" id="SM00829">
    <property type="entry name" value="PKS_ER"/>
    <property type="match status" value="1"/>
</dbReference>
<dbReference type="InterPro" id="IPR011032">
    <property type="entry name" value="GroES-like_sf"/>
</dbReference>
<proteinExistence type="predicted"/>
<feature type="domain" description="Enoyl reductase (ER)" evidence="2">
    <location>
        <begin position="35"/>
        <end position="347"/>
    </location>
</feature>
<dbReference type="InterPro" id="IPR013154">
    <property type="entry name" value="ADH-like_N"/>
</dbReference>
<sequence>MLYVGVYDRPKRRSPSSRSRPWRLPMRALLCQAFAEPETLTVQDLPDPVPGPGEVVIAVQAAGVNYPDALMVQGLYQVRPPLPFVPGAEAAGTVAALGEGVTGLEVGQAVVAFTGTGAFATHLVAPAAAVLPLPPGLSPEVAATLPLAYGTSMHALVDRAKLQAGETLFVLGAAGGVGLAAVMIGKALGARVIAGVGSAQKAEVAREHGADEVINYAETDLREALKALCGKNGPDVIYDPVGGELAEPAFRSIGWGGRYLVVGFAGGDIPRLPLNLPLLKGASLVGVFWGEFARRDPRGNARNLAQLAAWVASGQVRPLVSERYALERGPEAMRALLERRVTGKVVLTP</sequence>
<dbReference type="InterPro" id="IPR013149">
    <property type="entry name" value="ADH-like_C"/>
</dbReference>
<dbReference type="GO" id="GO:0016491">
    <property type="term" value="F:oxidoreductase activity"/>
    <property type="evidence" value="ECO:0007669"/>
    <property type="project" value="InterPro"/>
</dbReference>
<dbReference type="InterPro" id="IPR051397">
    <property type="entry name" value="Zn-ADH-like_protein"/>
</dbReference>
<evidence type="ECO:0000259" key="2">
    <source>
        <dbReference type="SMART" id="SM00829"/>
    </source>
</evidence>
<dbReference type="InterPro" id="IPR020843">
    <property type="entry name" value="ER"/>
</dbReference>
<dbReference type="PATRIC" id="fig|745776.4.peg.3410"/>
<dbReference type="CDD" id="cd08241">
    <property type="entry name" value="QOR1"/>
    <property type="match status" value="1"/>
</dbReference>
<feature type="region of interest" description="Disordered" evidence="1">
    <location>
        <begin position="1"/>
        <end position="20"/>
    </location>
</feature>
<dbReference type="PANTHER" id="PTHR43677">
    <property type="entry name" value="SHORT-CHAIN DEHYDROGENASE/REDUCTASE"/>
    <property type="match status" value="1"/>
</dbReference>
<gene>
    <name evidence="3" type="ordered locus">DGo_PA0376</name>
</gene>
<evidence type="ECO:0000313" key="3">
    <source>
        <dbReference type="EMBL" id="AFD27262.1"/>
    </source>
</evidence>
<organism evidence="3 4">
    <name type="scientific">Deinococcus gobiensis (strain DSM 21396 / JCM 16679 / CGMCC 1.7299 / I-0)</name>
    <dbReference type="NCBI Taxonomy" id="745776"/>
    <lineage>
        <taxon>Bacteria</taxon>
        <taxon>Thermotogati</taxon>
        <taxon>Deinococcota</taxon>
        <taxon>Deinococci</taxon>
        <taxon>Deinococcales</taxon>
        <taxon>Deinococcaceae</taxon>
        <taxon>Deinococcus</taxon>
    </lineage>
</organism>
<accession>H8H0L0</accession>